<name>A0A5C8V0D3_9FLAO</name>
<dbReference type="Proteomes" id="UP000321456">
    <property type="component" value="Unassembled WGS sequence"/>
</dbReference>
<sequence>MKLKIILLFAALTIFACKKAHKKVGDQDSEREPTTHQLKWVLGKELLNVESVIFDAEHQVFYASCGKDYKLGNQGFIAKISAEGKLLEQKWVSGLNRPTGMAIHDGNLYVADINNLVVINTASGEILQRITEPIEKSGLNDVAISKKGLIYVTASFIHTIFKVQNAEMQSFLKDDNLLTWANGIAIKGETLTIGGTHLVSIDINSKKITKLNLEPNISDFDGIALDGEGGYYVTTVENSALWHINKNLQVEKLAENNSYFGDLDFIPEHHKIVIAQGKQDKSSFFLGVHPIAEVN</sequence>
<protein>
    <submittedName>
        <fullName evidence="1">Uncharacterized protein</fullName>
    </submittedName>
</protein>
<comment type="caution">
    <text evidence="1">The sequence shown here is derived from an EMBL/GenBank/DDBJ whole genome shotgun (WGS) entry which is preliminary data.</text>
</comment>
<proteinExistence type="predicted"/>
<dbReference type="RefSeq" id="WP_147745133.1">
    <property type="nucleotide sequence ID" value="NZ_VRUR01000003.1"/>
</dbReference>
<dbReference type="EMBL" id="VRUR01000003">
    <property type="protein sequence ID" value="TXN34290.1"/>
    <property type="molecule type" value="Genomic_DNA"/>
</dbReference>
<organism evidence="1 2">
    <name type="scientific">Flagellimonas hymeniacidonis</name>
    <dbReference type="NCBI Taxonomy" id="2603628"/>
    <lineage>
        <taxon>Bacteria</taxon>
        <taxon>Pseudomonadati</taxon>
        <taxon>Bacteroidota</taxon>
        <taxon>Flavobacteriia</taxon>
        <taxon>Flavobacteriales</taxon>
        <taxon>Flavobacteriaceae</taxon>
        <taxon>Flagellimonas</taxon>
    </lineage>
</organism>
<accession>A0A5C8V0D3</accession>
<reference evidence="1 2" key="1">
    <citation type="submission" date="2019-08" db="EMBL/GenBank/DDBJ databases">
        <title>Professor.</title>
        <authorList>
            <person name="Park J.S."/>
        </authorList>
    </citation>
    <scope>NUCLEOTIDE SEQUENCE [LARGE SCALE GENOMIC DNA]</scope>
    <source>
        <strain evidence="1 2">176CP5-101</strain>
    </source>
</reference>
<keyword evidence="2" id="KW-1185">Reference proteome</keyword>
<gene>
    <name evidence="1" type="ORF">FVB32_17335</name>
</gene>
<dbReference type="SUPFAM" id="SSF63829">
    <property type="entry name" value="Calcium-dependent phosphotriesterase"/>
    <property type="match status" value="1"/>
</dbReference>
<dbReference type="AlphaFoldDB" id="A0A5C8V0D3"/>
<evidence type="ECO:0000313" key="1">
    <source>
        <dbReference type="EMBL" id="TXN34290.1"/>
    </source>
</evidence>
<dbReference type="InterPro" id="IPR011042">
    <property type="entry name" value="6-blade_b-propeller_TolB-like"/>
</dbReference>
<dbReference type="PROSITE" id="PS51257">
    <property type="entry name" value="PROKAR_LIPOPROTEIN"/>
    <property type="match status" value="1"/>
</dbReference>
<evidence type="ECO:0000313" key="2">
    <source>
        <dbReference type="Proteomes" id="UP000321456"/>
    </source>
</evidence>
<dbReference type="Gene3D" id="2.120.10.30">
    <property type="entry name" value="TolB, C-terminal domain"/>
    <property type="match status" value="1"/>
</dbReference>